<name>A0ABV1A578_9TELE</name>
<reference evidence="1 2" key="1">
    <citation type="submission" date="2021-06" db="EMBL/GenBank/DDBJ databases">
        <authorList>
            <person name="Palmer J.M."/>
        </authorList>
    </citation>
    <scope>NUCLEOTIDE SEQUENCE [LARGE SCALE GENOMIC DNA]</scope>
    <source>
        <strain evidence="1 2">AS_MEX2019</strain>
        <tissue evidence="1">Muscle</tissue>
    </source>
</reference>
<keyword evidence="2" id="KW-1185">Reference proteome</keyword>
<evidence type="ECO:0000313" key="1">
    <source>
        <dbReference type="EMBL" id="MEQ2313232.1"/>
    </source>
</evidence>
<evidence type="ECO:0000313" key="2">
    <source>
        <dbReference type="Proteomes" id="UP001469553"/>
    </source>
</evidence>
<sequence>MLFLKLEDKCENSGMRHITAYRCMKTGGEINREIPCRLSRINKGWSSSAVCVSAELQLGGGSVDQDLITEVKNSFKLHSSVKGFYADSIETCLPPLLFILHTDSCRSSQENSCLVKFSDDTVLYTHRPLY</sequence>
<dbReference type="Proteomes" id="UP001469553">
    <property type="component" value="Unassembled WGS sequence"/>
</dbReference>
<dbReference type="EMBL" id="JAHRIP010083788">
    <property type="protein sequence ID" value="MEQ2313232.1"/>
    <property type="molecule type" value="Genomic_DNA"/>
</dbReference>
<proteinExistence type="predicted"/>
<comment type="caution">
    <text evidence="1">The sequence shown here is derived from an EMBL/GenBank/DDBJ whole genome shotgun (WGS) entry which is preliminary data.</text>
</comment>
<gene>
    <name evidence="1" type="ORF">AMECASPLE_039572</name>
</gene>
<organism evidence="1 2">
    <name type="scientific">Ameca splendens</name>
    <dbReference type="NCBI Taxonomy" id="208324"/>
    <lineage>
        <taxon>Eukaryota</taxon>
        <taxon>Metazoa</taxon>
        <taxon>Chordata</taxon>
        <taxon>Craniata</taxon>
        <taxon>Vertebrata</taxon>
        <taxon>Euteleostomi</taxon>
        <taxon>Actinopterygii</taxon>
        <taxon>Neopterygii</taxon>
        <taxon>Teleostei</taxon>
        <taxon>Neoteleostei</taxon>
        <taxon>Acanthomorphata</taxon>
        <taxon>Ovalentaria</taxon>
        <taxon>Atherinomorphae</taxon>
        <taxon>Cyprinodontiformes</taxon>
        <taxon>Goodeidae</taxon>
        <taxon>Ameca</taxon>
    </lineage>
</organism>
<protein>
    <submittedName>
        <fullName evidence="1">Uncharacterized protein</fullName>
    </submittedName>
</protein>
<accession>A0ABV1A578</accession>